<dbReference type="Proteomes" id="UP001293593">
    <property type="component" value="Unassembled WGS sequence"/>
</dbReference>
<dbReference type="AlphaFoldDB" id="A0AAE1JC83"/>
<gene>
    <name evidence="4" type="ORF">QN277_024437</name>
</gene>
<dbReference type="SUPFAM" id="SSF53474">
    <property type="entry name" value="alpha/beta-Hydrolases"/>
    <property type="match status" value="1"/>
</dbReference>
<dbReference type="PANTHER" id="PTHR23024:SF582">
    <property type="entry name" value="CARBOXYLESTERASE 12-RELATED"/>
    <property type="match status" value="1"/>
</dbReference>
<comment type="similarity">
    <text evidence="1">Belongs to the 'GDXG' lipolytic enzyme family.</text>
</comment>
<dbReference type="InterPro" id="IPR033140">
    <property type="entry name" value="Lipase_GDXG_put_SER_AS"/>
</dbReference>
<evidence type="ECO:0000256" key="1">
    <source>
        <dbReference type="ARBA" id="ARBA00010515"/>
    </source>
</evidence>
<dbReference type="GO" id="GO:0016787">
    <property type="term" value="F:hydrolase activity"/>
    <property type="evidence" value="ECO:0007669"/>
    <property type="project" value="InterPro"/>
</dbReference>
<sequence>MHIIVTQCSFFAMINSKPQAFSTALAPSSFSVNTARTAKQSIVKSDFCVEAKKLTREIAHDFPFFRVYKDGRVVVYRPHTEKIPPSDDPITGVRSKDAIVSAEPPVSVRIFLPKITDPSKKLPVLLYIHGGGYCMQSAFSREYHNYVATVAAEANVLAVSVEYGLFPTRPIPACYEDSWAALQWIASHSGKSGPDSWLNDHANFDRVFIAGDSAGGNITHTLVSRVGKLGLPGVKIIGAVLVHPFFGGGDDEMWLYMCPENEGSEDRRMKPAVEDLKRLGCERVLVFAAENDSLFERGRNYVRELKKIGWAGEAELVENWGSEHCFHIIGNSREGKAEELLQKFVAFIKQE</sequence>
<feature type="domain" description="Alpha/beta hydrolase fold-3" evidence="3">
    <location>
        <begin position="125"/>
        <end position="245"/>
    </location>
</feature>
<evidence type="ECO:0000259" key="3">
    <source>
        <dbReference type="Pfam" id="PF07859"/>
    </source>
</evidence>
<dbReference type="PROSITE" id="PS01174">
    <property type="entry name" value="LIPASE_GDXG_SER"/>
    <property type="match status" value="1"/>
</dbReference>
<accession>A0AAE1JC83</accession>
<dbReference type="Gene3D" id="3.40.50.1820">
    <property type="entry name" value="alpha/beta hydrolase"/>
    <property type="match status" value="1"/>
</dbReference>
<keyword evidence="5" id="KW-1185">Reference proteome</keyword>
<comment type="caution">
    <text evidence="4">The sequence shown here is derived from an EMBL/GenBank/DDBJ whole genome shotgun (WGS) entry which is preliminary data.</text>
</comment>
<evidence type="ECO:0000256" key="2">
    <source>
        <dbReference type="PROSITE-ProRule" id="PRU10038"/>
    </source>
</evidence>
<evidence type="ECO:0000313" key="4">
    <source>
        <dbReference type="EMBL" id="KAK4267690.1"/>
    </source>
</evidence>
<dbReference type="InterPro" id="IPR013094">
    <property type="entry name" value="AB_hydrolase_3"/>
</dbReference>
<proteinExistence type="inferred from homology"/>
<name>A0AAE1JC83_9FABA</name>
<dbReference type="InterPro" id="IPR029058">
    <property type="entry name" value="AB_hydrolase_fold"/>
</dbReference>
<dbReference type="PANTHER" id="PTHR23024">
    <property type="entry name" value="ARYLACETAMIDE DEACETYLASE"/>
    <property type="match status" value="1"/>
</dbReference>
<dbReference type="InterPro" id="IPR050466">
    <property type="entry name" value="Carboxylest/Gibb_receptor"/>
</dbReference>
<feature type="domain" description="Alpha/beta hydrolase fold-3" evidence="3">
    <location>
        <begin position="252"/>
        <end position="327"/>
    </location>
</feature>
<evidence type="ECO:0000313" key="5">
    <source>
        <dbReference type="Proteomes" id="UP001293593"/>
    </source>
</evidence>
<organism evidence="4 5">
    <name type="scientific">Acacia crassicarpa</name>
    <name type="common">northern wattle</name>
    <dbReference type="NCBI Taxonomy" id="499986"/>
    <lineage>
        <taxon>Eukaryota</taxon>
        <taxon>Viridiplantae</taxon>
        <taxon>Streptophyta</taxon>
        <taxon>Embryophyta</taxon>
        <taxon>Tracheophyta</taxon>
        <taxon>Spermatophyta</taxon>
        <taxon>Magnoliopsida</taxon>
        <taxon>eudicotyledons</taxon>
        <taxon>Gunneridae</taxon>
        <taxon>Pentapetalae</taxon>
        <taxon>rosids</taxon>
        <taxon>fabids</taxon>
        <taxon>Fabales</taxon>
        <taxon>Fabaceae</taxon>
        <taxon>Caesalpinioideae</taxon>
        <taxon>mimosoid clade</taxon>
        <taxon>Acacieae</taxon>
        <taxon>Acacia</taxon>
    </lineage>
</organism>
<dbReference type="EMBL" id="JAWXYG010000007">
    <property type="protein sequence ID" value="KAK4267690.1"/>
    <property type="molecule type" value="Genomic_DNA"/>
</dbReference>
<feature type="active site" evidence="2">
    <location>
        <position position="213"/>
    </location>
</feature>
<protein>
    <recommendedName>
        <fullName evidence="3">Alpha/beta hydrolase fold-3 domain-containing protein</fullName>
    </recommendedName>
</protein>
<dbReference type="Pfam" id="PF07859">
    <property type="entry name" value="Abhydrolase_3"/>
    <property type="match status" value="2"/>
</dbReference>
<reference evidence="4" key="1">
    <citation type="submission" date="2023-10" db="EMBL/GenBank/DDBJ databases">
        <title>Chromosome-level genome of the transformable northern wattle, Acacia crassicarpa.</title>
        <authorList>
            <person name="Massaro I."/>
            <person name="Sinha N.R."/>
            <person name="Poethig S."/>
            <person name="Leichty A.R."/>
        </authorList>
    </citation>
    <scope>NUCLEOTIDE SEQUENCE</scope>
    <source>
        <strain evidence="4">Acra3RX</strain>
        <tissue evidence="4">Leaf</tissue>
    </source>
</reference>